<dbReference type="InterPro" id="IPR004626">
    <property type="entry name" value="RarD"/>
</dbReference>
<feature type="transmembrane region" description="Helical" evidence="8">
    <location>
        <begin position="290"/>
        <end position="308"/>
    </location>
</feature>
<comment type="subcellular location">
    <subcellularLocation>
        <location evidence="1">Cell membrane</location>
        <topology evidence="1">Multi-pass membrane protein</topology>
    </subcellularLocation>
</comment>
<feature type="transmembrane region" description="Helical" evidence="8">
    <location>
        <begin position="231"/>
        <end position="251"/>
    </location>
</feature>
<evidence type="ECO:0000313" key="9">
    <source>
        <dbReference type="EMBL" id="UUM32658.1"/>
    </source>
</evidence>
<dbReference type="InterPro" id="IPR037185">
    <property type="entry name" value="EmrE-like"/>
</dbReference>
<feature type="transmembrane region" description="Helical" evidence="8">
    <location>
        <begin position="153"/>
        <end position="184"/>
    </location>
</feature>
<keyword evidence="10" id="KW-1185">Reference proteome</keyword>
<keyword evidence="4" id="KW-1003">Cell membrane</keyword>
<name>A0ABY5LPB8_9VIBR</name>
<keyword evidence="3" id="KW-0813">Transport</keyword>
<organism evidence="9 10">
    <name type="scientific">Vibrio japonicus</name>
    <dbReference type="NCBI Taxonomy" id="1824638"/>
    <lineage>
        <taxon>Bacteria</taxon>
        <taxon>Pseudomonadati</taxon>
        <taxon>Pseudomonadota</taxon>
        <taxon>Gammaproteobacteria</taxon>
        <taxon>Vibrionales</taxon>
        <taxon>Vibrionaceae</taxon>
        <taxon>Vibrio</taxon>
    </lineage>
</organism>
<evidence type="ECO:0000256" key="7">
    <source>
        <dbReference type="ARBA" id="ARBA00023136"/>
    </source>
</evidence>
<feature type="transmembrane region" description="Helical" evidence="8">
    <location>
        <begin position="59"/>
        <end position="76"/>
    </location>
</feature>
<evidence type="ECO:0000256" key="6">
    <source>
        <dbReference type="ARBA" id="ARBA00022989"/>
    </source>
</evidence>
<protein>
    <submittedName>
        <fullName evidence="9">EamA family transporter RarD</fullName>
    </submittedName>
</protein>
<proteinExistence type="inferred from homology"/>
<feature type="transmembrane region" description="Helical" evidence="8">
    <location>
        <begin position="257"/>
        <end position="278"/>
    </location>
</feature>
<dbReference type="RefSeq" id="WP_257086326.1">
    <property type="nucleotide sequence ID" value="NZ_CP102097.1"/>
</dbReference>
<feature type="transmembrane region" description="Helical" evidence="8">
    <location>
        <begin position="121"/>
        <end position="141"/>
    </location>
</feature>
<evidence type="ECO:0000256" key="8">
    <source>
        <dbReference type="SAM" id="Phobius"/>
    </source>
</evidence>
<dbReference type="SUPFAM" id="SSF103481">
    <property type="entry name" value="Multidrug resistance efflux transporter EmrE"/>
    <property type="match status" value="1"/>
</dbReference>
<evidence type="ECO:0000256" key="3">
    <source>
        <dbReference type="ARBA" id="ARBA00022448"/>
    </source>
</evidence>
<feature type="transmembrane region" description="Helical" evidence="8">
    <location>
        <begin position="204"/>
        <end position="224"/>
    </location>
</feature>
<feature type="transmembrane region" description="Helical" evidence="8">
    <location>
        <begin position="21"/>
        <end position="39"/>
    </location>
</feature>
<evidence type="ECO:0000256" key="4">
    <source>
        <dbReference type="ARBA" id="ARBA00022475"/>
    </source>
</evidence>
<dbReference type="EMBL" id="CP102097">
    <property type="protein sequence ID" value="UUM32658.1"/>
    <property type="molecule type" value="Genomic_DNA"/>
</dbReference>
<dbReference type="Proteomes" id="UP001058602">
    <property type="component" value="Chromosome 2"/>
</dbReference>
<sequence>MHNFSASVKKYTDAMSGQTKGVIASILCSLLFALIPAYVQLQPSLAPGNVSGAGSHWLAVQRILWSTVLFVILLVVSKRLHLLRLALSHWKKWPRYALSALLVAPQYWLFVWAPANGETLSLALGYFTMPIIMVLVGRFVYRETLSFFQKWACYFAVAGTLYACVLADGISWVVLVVALGYPVYFMHRKTIPLATDVGLTVDHLFIFPFALLAMFFLYPTDYFFSLPAGDYAYYIGFGLLAVTPTLLYLYAYSKLTVSMFGLLGYVEPTLIFLVGLLIGDTISSQEIPTYLFIICALLALVLDGIKRFR</sequence>
<comment type="similarity">
    <text evidence="2">Belongs to the EamA transporter family.</text>
</comment>
<evidence type="ECO:0000313" key="10">
    <source>
        <dbReference type="Proteomes" id="UP001058602"/>
    </source>
</evidence>
<evidence type="ECO:0000256" key="5">
    <source>
        <dbReference type="ARBA" id="ARBA00022692"/>
    </source>
</evidence>
<keyword evidence="6 8" id="KW-1133">Transmembrane helix</keyword>
<reference evidence="9" key="1">
    <citation type="submission" date="2022-07" db="EMBL/GenBank/DDBJ databases">
        <title>Complete genome of Vibrio japonicus strain JCM 31412T and phylogenomic assessment of the Nereis clade of the genus Vibrio.</title>
        <authorList>
            <person name="Shlafstein M.D."/>
            <person name="Emsley S.A."/>
            <person name="Ushijima B."/>
            <person name="Videau P."/>
            <person name="Saw J.H."/>
        </authorList>
    </citation>
    <scope>NUCLEOTIDE SEQUENCE</scope>
    <source>
        <strain evidence="9">JCM 31412</strain>
    </source>
</reference>
<evidence type="ECO:0000256" key="2">
    <source>
        <dbReference type="ARBA" id="ARBA00007362"/>
    </source>
</evidence>
<keyword evidence="7 8" id="KW-0472">Membrane</keyword>
<keyword evidence="5 8" id="KW-0812">Transmembrane</keyword>
<dbReference type="NCBIfam" id="TIGR00688">
    <property type="entry name" value="rarD"/>
    <property type="match status" value="1"/>
</dbReference>
<accession>A0ABY5LPB8</accession>
<gene>
    <name evidence="9" type="primary">rarD</name>
    <name evidence="9" type="ORF">NP165_13900</name>
</gene>
<evidence type="ECO:0000256" key="1">
    <source>
        <dbReference type="ARBA" id="ARBA00004651"/>
    </source>
</evidence>
<feature type="transmembrane region" description="Helical" evidence="8">
    <location>
        <begin position="96"/>
        <end position="115"/>
    </location>
</feature>